<organism evidence="3 4">
    <name type="scientific">Amycolatopsis minnesotensis</name>
    <dbReference type="NCBI Taxonomy" id="337894"/>
    <lineage>
        <taxon>Bacteria</taxon>
        <taxon>Bacillati</taxon>
        <taxon>Actinomycetota</taxon>
        <taxon>Actinomycetes</taxon>
        <taxon>Pseudonocardiales</taxon>
        <taxon>Pseudonocardiaceae</taxon>
        <taxon>Amycolatopsis</taxon>
    </lineage>
</organism>
<feature type="signal peptide" evidence="2">
    <location>
        <begin position="1"/>
        <end position="17"/>
    </location>
</feature>
<keyword evidence="4" id="KW-1185">Reference proteome</keyword>
<comment type="caution">
    <text evidence="3">The sequence shown here is derived from an EMBL/GenBank/DDBJ whole genome shotgun (WGS) entry which is preliminary data.</text>
</comment>
<dbReference type="RefSeq" id="WP_344431131.1">
    <property type="nucleotide sequence ID" value="NZ_BAAANN010000057.1"/>
</dbReference>
<evidence type="ECO:0000313" key="3">
    <source>
        <dbReference type="EMBL" id="GAA1990863.1"/>
    </source>
</evidence>
<feature type="compositionally biased region" description="Polar residues" evidence="1">
    <location>
        <begin position="81"/>
        <end position="98"/>
    </location>
</feature>
<protein>
    <submittedName>
        <fullName evidence="3">Uncharacterized protein</fullName>
    </submittedName>
</protein>
<reference evidence="3 4" key="1">
    <citation type="journal article" date="2019" name="Int. J. Syst. Evol. Microbiol.">
        <title>The Global Catalogue of Microorganisms (GCM) 10K type strain sequencing project: providing services to taxonomists for standard genome sequencing and annotation.</title>
        <authorList>
            <consortium name="The Broad Institute Genomics Platform"/>
            <consortium name="The Broad Institute Genome Sequencing Center for Infectious Disease"/>
            <person name="Wu L."/>
            <person name="Ma J."/>
        </authorList>
    </citation>
    <scope>NUCLEOTIDE SEQUENCE [LARGE SCALE GENOMIC DNA]</scope>
    <source>
        <strain evidence="3 4">JCM 14545</strain>
    </source>
</reference>
<evidence type="ECO:0000256" key="2">
    <source>
        <dbReference type="SAM" id="SignalP"/>
    </source>
</evidence>
<feature type="region of interest" description="Disordered" evidence="1">
    <location>
        <begin position="17"/>
        <end position="98"/>
    </location>
</feature>
<keyword evidence="2" id="KW-0732">Signal</keyword>
<feature type="compositionally biased region" description="Low complexity" evidence="1">
    <location>
        <begin position="17"/>
        <end position="40"/>
    </location>
</feature>
<dbReference type="Proteomes" id="UP001501116">
    <property type="component" value="Unassembled WGS sequence"/>
</dbReference>
<dbReference type="EMBL" id="BAAANN010000057">
    <property type="protein sequence ID" value="GAA1990863.1"/>
    <property type="molecule type" value="Genomic_DNA"/>
</dbReference>
<proteinExistence type="predicted"/>
<sequence length="98" mass="9702">MRRVLATLFTAPLPVTAVAPANATSSSTAPSSAPATAGKTTPHKPAPPAKPAKPAGGAPAKAGVKCTDQIDYAGDPRPNVEINSEGESTGTCPAPQRS</sequence>
<feature type="compositionally biased region" description="Low complexity" evidence="1">
    <location>
        <begin position="52"/>
        <end position="63"/>
    </location>
</feature>
<gene>
    <name evidence="3" type="ORF">GCM10009754_81620</name>
</gene>
<feature type="chain" id="PRO_5045985827" evidence="2">
    <location>
        <begin position="18"/>
        <end position="98"/>
    </location>
</feature>
<accession>A0ABN2SQZ7</accession>
<evidence type="ECO:0000313" key="4">
    <source>
        <dbReference type="Proteomes" id="UP001501116"/>
    </source>
</evidence>
<evidence type="ECO:0000256" key="1">
    <source>
        <dbReference type="SAM" id="MobiDB-lite"/>
    </source>
</evidence>
<name>A0ABN2SQZ7_9PSEU</name>